<proteinExistence type="predicted"/>
<gene>
    <name evidence="1" type="ORF">AVDCRST_MAG66-1407</name>
</gene>
<sequence length="124" mass="13187">MSDDNRLSALARGWLAGEARAAGLDIDAEPVPADAVRGAIDPSDRRGPFRALGALLPSQRPRPRAVRRTSLGETLDPSVLLRWDTDAGYRSPRRDVDPGLRAWVRSLGGGAVTPAGRAPRAAGR</sequence>
<reference evidence="1" key="1">
    <citation type="submission" date="2020-02" db="EMBL/GenBank/DDBJ databases">
        <authorList>
            <person name="Meier V. D."/>
        </authorList>
    </citation>
    <scope>NUCLEOTIDE SEQUENCE</scope>
    <source>
        <strain evidence="1">AVDCRST_MAG66</strain>
    </source>
</reference>
<dbReference type="AlphaFoldDB" id="A0A6J4P4H9"/>
<protein>
    <submittedName>
        <fullName evidence="1">Uncharacterized protein</fullName>
    </submittedName>
</protein>
<evidence type="ECO:0000313" key="1">
    <source>
        <dbReference type="EMBL" id="CAA9399908.1"/>
    </source>
</evidence>
<dbReference type="EMBL" id="CADCUS010000204">
    <property type="protein sequence ID" value="CAA9399908.1"/>
    <property type="molecule type" value="Genomic_DNA"/>
</dbReference>
<organism evidence="1">
    <name type="scientific">uncultured Pseudonocardia sp</name>
    <dbReference type="NCBI Taxonomy" id="211455"/>
    <lineage>
        <taxon>Bacteria</taxon>
        <taxon>Bacillati</taxon>
        <taxon>Actinomycetota</taxon>
        <taxon>Actinomycetes</taxon>
        <taxon>Pseudonocardiales</taxon>
        <taxon>Pseudonocardiaceae</taxon>
        <taxon>Pseudonocardia</taxon>
        <taxon>environmental samples</taxon>
    </lineage>
</organism>
<name>A0A6J4P4H9_9PSEU</name>
<accession>A0A6J4P4H9</accession>